<dbReference type="InterPro" id="IPR029033">
    <property type="entry name" value="His_PPase_superfam"/>
</dbReference>
<dbReference type="CDD" id="cd07067">
    <property type="entry name" value="HP_PGM_like"/>
    <property type="match status" value="1"/>
</dbReference>
<dbReference type="GO" id="GO:0005737">
    <property type="term" value="C:cytoplasm"/>
    <property type="evidence" value="ECO:0007669"/>
    <property type="project" value="TreeGrafter"/>
</dbReference>
<evidence type="ECO:0000256" key="2">
    <source>
        <dbReference type="SAM" id="MobiDB-lite"/>
    </source>
</evidence>
<sequence>MAAASSNVSVHLLRNCKIVHLVRHAQGHHNVVGENDHSAYLSYDYVDAALTPLGWEQVDKLRKHIEKTGLIKNVELVVTSPLMRTMQTAVGAFGGPEHTQADALLPLMVKNGGGSDHSAISSSGCPPFLALELCREHIGVHPCDKRQSVSTYKTIFPAIDFSNIETDDDILWKSDVREPSSDLVARGIRFLEWLSRRKEREIVVVSHSGFLSHLLSVFGQNCSPVVQKELKSSFHNCEMRSIVLTNQSELGPMISDDYAGGIPPGPDIPSDAYDDGL</sequence>
<protein>
    <recommendedName>
        <fullName evidence="5">Phosphoglycerate mutase-like protein 1</fullName>
    </recommendedName>
</protein>
<dbReference type="InterPro" id="IPR050275">
    <property type="entry name" value="PGM_Phosphatase"/>
</dbReference>
<dbReference type="PANTHER" id="PTHR48100">
    <property type="entry name" value="BROAD-SPECIFICITY PHOSPHATASE YOR283W-RELATED"/>
    <property type="match status" value="1"/>
</dbReference>
<dbReference type="EMBL" id="CM035421">
    <property type="protein sequence ID" value="KAH7387853.1"/>
    <property type="molecule type" value="Genomic_DNA"/>
</dbReference>
<dbReference type="SUPFAM" id="SSF53254">
    <property type="entry name" value="Phosphoglycerate mutase-like"/>
    <property type="match status" value="1"/>
</dbReference>
<dbReference type="Proteomes" id="UP000825935">
    <property type="component" value="Chromosome 16"/>
</dbReference>
<gene>
    <name evidence="3" type="ORF">KP509_16G045300</name>
</gene>
<dbReference type="AlphaFoldDB" id="A0A8T2T1N0"/>
<evidence type="ECO:0000313" key="3">
    <source>
        <dbReference type="EMBL" id="KAH7387853.1"/>
    </source>
</evidence>
<keyword evidence="4" id="KW-1185">Reference proteome</keyword>
<dbReference type="OrthoDB" id="496981at2759"/>
<dbReference type="PANTHER" id="PTHR48100:SF1">
    <property type="entry name" value="HISTIDINE PHOSPHATASE FAMILY PROTEIN-RELATED"/>
    <property type="match status" value="1"/>
</dbReference>
<comment type="similarity">
    <text evidence="1">Belongs to the phosphoglycerate mutase family.</text>
</comment>
<organism evidence="3 4">
    <name type="scientific">Ceratopteris richardii</name>
    <name type="common">Triangle waterfern</name>
    <dbReference type="NCBI Taxonomy" id="49495"/>
    <lineage>
        <taxon>Eukaryota</taxon>
        <taxon>Viridiplantae</taxon>
        <taxon>Streptophyta</taxon>
        <taxon>Embryophyta</taxon>
        <taxon>Tracheophyta</taxon>
        <taxon>Polypodiopsida</taxon>
        <taxon>Polypodiidae</taxon>
        <taxon>Polypodiales</taxon>
        <taxon>Pteridineae</taxon>
        <taxon>Pteridaceae</taxon>
        <taxon>Parkerioideae</taxon>
        <taxon>Ceratopteris</taxon>
    </lineage>
</organism>
<dbReference type="Gene3D" id="3.40.50.1240">
    <property type="entry name" value="Phosphoglycerate mutase-like"/>
    <property type="match status" value="1"/>
</dbReference>
<dbReference type="OMA" id="FEACREH"/>
<dbReference type="SMART" id="SM00855">
    <property type="entry name" value="PGAM"/>
    <property type="match status" value="1"/>
</dbReference>
<feature type="region of interest" description="Disordered" evidence="2">
    <location>
        <begin position="255"/>
        <end position="277"/>
    </location>
</feature>
<evidence type="ECO:0000313" key="4">
    <source>
        <dbReference type="Proteomes" id="UP000825935"/>
    </source>
</evidence>
<comment type="caution">
    <text evidence="3">The sequence shown here is derived from an EMBL/GenBank/DDBJ whole genome shotgun (WGS) entry which is preliminary data.</text>
</comment>
<name>A0A8T2T1N0_CERRI</name>
<reference evidence="3" key="1">
    <citation type="submission" date="2021-08" db="EMBL/GenBank/DDBJ databases">
        <title>WGS assembly of Ceratopteris richardii.</title>
        <authorList>
            <person name="Marchant D.B."/>
            <person name="Chen G."/>
            <person name="Jenkins J."/>
            <person name="Shu S."/>
            <person name="Leebens-Mack J."/>
            <person name="Grimwood J."/>
            <person name="Schmutz J."/>
            <person name="Soltis P."/>
            <person name="Soltis D."/>
            <person name="Chen Z.-H."/>
        </authorList>
    </citation>
    <scope>NUCLEOTIDE SEQUENCE</scope>
    <source>
        <strain evidence="3">Whitten #5841</strain>
        <tissue evidence="3">Leaf</tissue>
    </source>
</reference>
<accession>A0A8T2T1N0</accession>
<proteinExistence type="inferred from homology"/>
<evidence type="ECO:0008006" key="5">
    <source>
        <dbReference type="Google" id="ProtNLM"/>
    </source>
</evidence>
<dbReference type="GO" id="GO:0016791">
    <property type="term" value="F:phosphatase activity"/>
    <property type="evidence" value="ECO:0007669"/>
    <property type="project" value="TreeGrafter"/>
</dbReference>
<dbReference type="Pfam" id="PF00300">
    <property type="entry name" value="His_Phos_1"/>
    <property type="match status" value="1"/>
</dbReference>
<evidence type="ECO:0000256" key="1">
    <source>
        <dbReference type="ARBA" id="ARBA00038362"/>
    </source>
</evidence>
<dbReference type="InterPro" id="IPR013078">
    <property type="entry name" value="His_Pase_superF_clade-1"/>
</dbReference>